<proteinExistence type="predicted"/>
<dbReference type="EMBL" id="MTYJ01000012">
    <property type="protein sequence ID" value="OQV23285.1"/>
    <property type="molecule type" value="Genomic_DNA"/>
</dbReference>
<evidence type="ECO:0000259" key="9">
    <source>
        <dbReference type="PROSITE" id="PS50835"/>
    </source>
</evidence>
<evidence type="ECO:0000256" key="3">
    <source>
        <dbReference type="ARBA" id="ARBA00023157"/>
    </source>
</evidence>
<feature type="domain" description="Ig-like" evidence="9">
    <location>
        <begin position="169"/>
        <end position="271"/>
    </location>
</feature>
<organism evidence="10 11">
    <name type="scientific">Hypsibius exemplaris</name>
    <name type="common">Freshwater tardigrade</name>
    <dbReference type="NCBI Taxonomy" id="2072580"/>
    <lineage>
        <taxon>Eukaryota</taxon>
        <taxon>Metazoa</taxon>
        <taxon>Ecdysozoa</taxon>
        <taxon>Tardigrada</taxon>
        <taxon>Eutardigrada</taxon>
        <taxon>Parachela</taxon>
        <taxon>Hypsibioidea</taxon>
        <taxon>Hypsibiidae</taxon>
        <taxon>Hypsibius</taxon>
    </lineage>
</organism>
<dbReference type="InterPro" id="IPR051275">
    <property type="entry name" value="Cell_adhesion_signaling"/>
</dbReference>
<protein>
    <recommendedName>
        <fullName evidence="9">Ig-like domain-containing protein</fullName>
    </recommendedName>
</protein>
<feature type="region of interest" description="Disordered" evidence="6">
    <location>
        <begin position="1048"/>
        <end position="1070"/>
    </location>
</feature>
<evidence type="ECO:0000256" key="6">
    <source>
        <dbReference type="SAM" id="MobiDB-lite"/>
    </source>
</evidence>
<comment type="subcellular location">
    <subcellularLocation>
        <location evidence="1">Membrane</location>
        <topology evidence="1">Single-pass type I membrane protein</topology>
    </subcellularLocation>
</comment>
<dbReference type="GO" id="GO:0005886">
    <property type="term" value="C:plasma membrane"/>
    <property type="evidence" value="ECO:0007669"/>
    <property type="project" value="TreeGrafter"/>
</dbReference>
<dbReference type="PANTHER" id="PTHR11640">
    <property type="entry name" value="NEPHRIN"/>
    <property type="match status" value="1"/>
</dbReference>
<keyword evidence="7" id="KW-1133">Transmembrane helix</keyword>
<dbReference type="GO" id="GO:0007416">
    <property type="term" value="P:synapse assembly"/>
    <property type="evidence" value="ECO:0007669"/>
    <property type="project" value="TreeGrafter"/>
</dbReference>
<dbReference type="SUPFAM" id="SSF48726">
    <property type="entry name" value="Immunoglobulin"/>
    <property type="match status" value="1"/>
</dbReference>
<keyword evidence="7" id="KW-0812">Transmembrane</keyword>
<evidence type="ECO:0000256" key="8">
    <source>
        <dbReference type="SAM" id="SignalP"/>
    </source>
</evidence>
<feature type="signal peptide" evidence="8">
    <location>
        <begin position="1"/>
        <end position="22"/>
    </location>
</feature>
<dbReference type="InterPro" id="IPR013783">
    <property type="entry name" value="Ig-like_fold"/>
</dbReference>
<feature type="transmembrane region" description="Helical" evidence="7">
    <location>
        <begin position="1020"/>
        <end position="1041"/>
    </location>
</feature>
<dbReference type="PANTHER" id="PTHR11640:SF157">
    <property type="entry name" value="V-SET AND IMMUNOGLOBULIN DOMAIN-CONTAINING PROTEIN 10"/>
    <property type="match status" value="1"/>
</dbReference>
<keyword evidence="3" id="KW-1015">Disulfide bond</keyword>
<dbReference type="Gene3D" id="2.60.40.10">
    <property type="entry name" value="Immunoglobulins"/>
    <property type="match status" value="1"/>
</dbReference>
<evidence type="ECO:0000256" key="5">
    <source>
        <dbReference type="ARBA" id="ARBA00023319"/>
    </source>
</evidence>
<evidence type="ECO:0000256" key="2">
    <source>
        <dbReference type="ARBA" id="ARBA00023136"/>
    </source>
</evidence>
<dbReference type="InterPro" id="IPR036179">
    <property type="entry name" value="Ig-like_dom_sf"/>
</dbReference>
<keyword evidence="4" id="KW-0325">Glycoprotein</keyword>
<dbReference type="AlphaFoldDB" id="A0A1W0X6X8"/>
<keyword evidence="8" id="KW-0732">Signal</keyword>
<feature type="chain" id="PRO_5012732182" description="Ig-like domain-containing protein" evidence="8">
    <location>
        <begin position="23"/>
        <end position="1104"/>
    </location>
</feature>
<dbReference type="Proteomes" id="UP000192578">
    <property type="component" value="Unassembled WGS sequence"/>
</dbReference>
<dbReference type="GO" id="GO:0050839">
    <property type="term" value="F:cell adhesion molecule binding"/>
    <property type="evidence" value="ECO:0007669"/>
    <property type="project" value="TreeGrafter"/>
</dbReference>
<name>A0A1W0X6X8_HYPEX</name>
<dbReference type="GO" id="GO:0005911">
    <property type="term" value="C:cell-cell junction"/>
    <property type="evidence" value="ECO:0007669"/>
    <property type="project" value="TreeGrafter"/>
</dbReference>
<keyword evidence="5" id="KW-0393">Immunoglobulin domain</keyword>
<comment type="caution">
    <text evidence="10">The sequence shown here is derived from an EMBL/GenBank/DDBJ whole genome shotgun (WGS) entry which is preliminary data.</text>
</comment>
<evidence type="ECO:0000313" key="11">
    <source>
        <dbReference type="Proteomes" id="UP000192578"/>
    </source>
</evidence>
<keyword evidence="2 7" id="KW-0472">Membrane</keyword>
<sequence length="1104" mass="122377">MAGTLLRQICVVTLLFLSHVLAKNGAAVNRCHPVIHHFQEDQTVLTITSAPWPLKQITLTQGEVQLRRERIIACACSNADSTSVDDTNSLRDQPSWLSVPASEQSSEWAFSKSWRGLAVQLKRVTYLTNFTSNQVYRCGYFGNAIQIGITIKPPIIASDFSSTSGSCKPEIYLASTGAPLTSRRIVAAHGRTFTDIRCRCLGSSSPDNMQLYWERNGVQLTKESGSTEILQELEGVVLSLNVTADSSVYRSTFKCRSGLIHSDSFILETLSGPVVTQILKTPQPMFVNEEVNITCVSAGWNPGSRLDFRLVRGGNESRTLAPRITSTVYETTKNVYVIEKSITFTPDWSMFQWNLQCQASNTDSAIWDLLVNGVKPGNADRFVEDERFQGVADSALTAYSTHPIEDVMALTIAEEESYTCEPSILFQDDTMEFNDRVIAVEEDKLFHLTCHCRNDTTQSSTGGIIRRPFSWTLRGEKLTSDSMAMAGTLAYRTYIASSKKDTQPTFVCHGRNASSASVTLNVLSPISQVNIALEQTDFVNTITNKITCSAPAANPPPLFRFVIHYQNGTVEEISSKDISFKSGLSETQFPPIMNSTASFVFLAEEQHAGAEIVCLAFQITDLLLLPPLPISTEHISQNSANTNTASVKVHLVKGRPPVITEFYSAPREPIVGELFKLFCLVESSAPLWNVRAIRQDGDGQNVSYPVVSNQHIMLREGGEMMEQIGAGLVATREHSGRYRCETRSVFGQAERVFHDVLVKAPPMLDASLLGFMGVRSVYVEKEQSHMELDVIVHDDTEHLNPIVLECWVGNGGNYYGHPLNDTSMERVPNKDTSESAIIRISMSSQDWRYGWSINGSRYLTCRATNSIGTSSPLNVQFKNPTIGMDVVRIDAILQRIAKSAVKQLRVSSRILMLLPNATSVVAFAQTVRSCSLVTGTEMLFNMTLNCSEQTTSGKLSRFHTTEYTFNISTTEPADAYRVTVVTQVGDELYHTSVMVNITQASNNYQNQHHHIKGMRNSTRIWMLALAIGAFCAFIVLVMAAARQSHKRSQNTFGKRSTISKHGTKFSDPSSVSKKDIFRQIEILENDPVVVRVSSNVRKSDHSFS</sequence>
<dbReference type="InterPro" id="IPR007110">
    <property type="entry name" value="Ig-like_dom"/>
</dbReference>
<dbReference type="GO" id="GO:0098609">
    <property type="term" value="P:cell-cell adhesion"/>
    <property type="evidence" value="ECO:0007669"/>
    <property type="project" value="TreeGrafter"/>
</dbReference>
<evidence type="ECO:0000256" key="1">
    <source>
        <dbReference type="ARBA" id="ARBA00004479"/>
    </source>
</evidence>
<accession>A0A1W0X6X8</accession>
<feature type="domain" description="Ig-like" evidence="9">
    <location>
        <begin position="422"/>
        <end position="519"/>
    </location>
</feature>
<keyword evidence="11" id="KW-1185">Reference proteome</keyword>
<evidence type="ECO:0000256" key="7">
    <source>
        <dbReference type="SAM" id="Phobius"/>
    </source>
</evidence>
<reference evidence="11" key="1">
    <citation type="submission" date="2017-01" db="EMBL/GenBank/DDBJ databases">
        <title>Comparative genomics of anhydrobiosis in the tardigrade Hypsibius dujardini.</title>
        <authorList>
            <person name="Yoshida Y."/>
            <person name="Koutsovoulos G."/>
            <person name="Laetsch D."/>
            <person name="Stevens L."/>
            <person name="Kumar S."/>
            <person name="Horikawa D."/>
            <person name="Ishino K."/>
            <person name="Komine S."/>
            <person name="Tomita M."/>
            <person name="Blaxter M."/>
            <person name="Arakawa K."/>
        </authorList>
    </citation>
    <scope>NUCLEOTIDE SEQUENCE [LARGE SCALE GENOMIC DNA]</scope>
    <source>
        <strain evidence="11">Z151</strain>
    </source>
</reference>
<evidence type="ECO:0000313" key="10">
    <source>
        <dbReference type="EMBL" id="OQV23285.1"/>
    </source>
</evidence>
<gene>
    <name evidence="10" type="ORF">BV898_02735</name>
</gene>
<dbReference type="PROSITE" id="PS50835">
    <property type="entry name" value="IG_LIKE"/>
    <property type="match status" value="2"/>
</dbReference>
<evidence type="ECO:0000256" key="4">
    <source>
        <dbReference type="ARBA" id="ARBA00023180"/>
    </source>
</evidence>